<organism evidence="11 12">
    <name type="scientific">Tsukamurella soli</name>
    <dbReference type="NCBI Taxonomy" id="644556"/>
    <lineage>
        <taxon>Bacteria</taxon>
        <taxon>Bacillati</taxon>
        <taxon>Actinomycetota</taxon>
        <taxon>Actinomycetes</taxon>
        <taxon>Mycobacteriales</taxon>
        <taxon>Tsukamurellaceae</taxon>
        <taxon>Tsukamurella</taxon>
    </lineage>
</organism>
<proteinExistence type="inferred from homology"/>
<evidence type="ECO:0000256" key="8">
    <source>
        <dbReference type="ARBA" id="ARBA00023102"/>
    </source>
</evidence>
<dbReference type="SUPFAM" id="SSF53383">
    <property type="entry name" value="PLP-dependent transferases"/>
    <property type="match status" value="1"/>
</dbReference>
<dbReference type="InterPro" id="IPR004839">
    <property type="entry name" value="Aminotransferase_I/II_large"/>
</dbReference>
<dbReference type="InterPro" id="IPR015424">
    <property type="entry name" value="PyrdxlP-dep_Trfase"/>
</dbReference>
<comment type="catalytic activity">
    <reaction evidence="9">
        <text>L-histidinol phosphate + 2-oxoglutarate = 3-(imidazol-4-yl)-2-oxopropyl phosphate + L-glutamate</text>
        <dbReference type="Rhea" id="RHEA:23744"/>
        <dbReference type="ChEBI" id="CHEBI:16810"/>
        <dbReference type="ChEBI" id="CHEBI:29985"/>
        <dbReference type="ChEBI" id="CHEBI:57766"/>
        <dbReference type="ChEBI" id="CHEBI:57980"/>
        <dbReference type="EC" id="2.6.1.9"/>
    </reaction>
</comment>
<feature type="modified residue" description="N6-(pyridoxal phosphate)lysine" evidence="9">
    <location>
        <position position="229"/>
    </location>
</feature>
<dbReference type="Proteomes" id="UP001500635">
    <property type="component" value="Unassembled WGS sequence"/>
</dbReference>
<accession>A0ABP8KCQ5</accession>
<evidence type="ECO:0000256" key="1">
    <source>
        <dbReference type="ARBA" id="ARBA00001933"/>
    </source>
</evidence>
<reference evidence="12" key="1">
    <citation type="journal article" date="2019" name="Int. J. Syst. Evol. Microbiol.">
        <title>The Global Catalogue of Microorganisms (GCM) 10K type strain sequencing project: providing services to taxonomists for standard genome sequencing and annotation.</title>
        <authorList>
            <consortium name="The Broad Institute Genomics Platform"/>
            <consortium name="The Broad Institute Genome Sequencing Center for Infectious Disease"/>
            <person name="Wu L."/>
            <person name="Ma J."/>
        </authorList>
    </citation>
    <scope>NUCLEOTIDE SEQUENCE [LARGE SCALE GENOMIC DNA]</scope>
    <source>
        <strain evidence="12">JCM 17688</strain>
    </source>
</reference>
<comment type="similarity">
    <text evidence="2 9">Belongs to the class-II pyridoxal-phosphate-dependent aminotransferase family. Histidinol-phosphate aminotransferase subfamily.</text>
</comment>
<evidence type="ECO:0000313" key="12">
    <source>
        <dbReference type="Proteomes" id="UP001500635"/>
    </source>
</evidence>
<evidence type="ECO:0000256" key="9">
    <source>
        <dbReference type="HAMAP-Rule" id="MF_01023"/>
    </source>
</evidence>
<dbReference type="Pfam" id="PF00155">
    <property type="entry name" value="Aminotran_1_2"/>
    <property type="match status" value="1"/>
</dbReference>
<keyword evidence="6 9" id="KW-0808">Transferase</keyword>
<dbReference type="HAMAP" id="MF_01023">
    <property type="entry name" value="HisC_aminotrans_2"/>
    <property type="match status" value="1"/>
</dbReference>
<evidence type="ECO:0000256" key="4">
    <source>
        <dbReference type="ARBA" id="ARBA00022576"/>
    </source>
</evidence>
<comment type="caution">
    <text evidence="11">The sequence shown here is derived from an EMBL/GenBank/DDBJ whole genome shotgun (WGS) entry which is preliminary data.</text>
</comment>
<dbReference type="Gene3D" id="3.40.640.10">
    <property type="entry name" value="Type I PLP-dependent aspartate aminotransferase-like (Major domain)"/>
    <property type="match status" value="1"/>
</dbReference>
<evidence type="ECO:0000259" key="10">
    <source>
        <dbReference type="Pfam" id="PF00155"/>
    </source>
</evidence>
<dbReference type="InterPro" id="IPR001917">
    <property type="entry name" value="Aminotrans_II_pyridoxalP_BS"/>
</dbReference>
<dbReference type="EC" id="2.6.1.9" evidence="9"/>
<dbReference type="PROSITE" id="PS00599">
    <property type="entry name" value="AA_TRANSFER_CLASS_2"/>
    <property type="match status" value="1"/>
</dbReference>
<evidence type="ECO:0000256" key="2">
    <source>
        <dbReference type="ARBA" id="ARBA00007970"/>
    </source>
</evidence>
<keyword evidence="12" id="KW-1185">Reference proteome</keyword>
<dbReference type="CDD" id="cd00609">
    <property type="entry name" value="AAT_like"/>
    <property type="match status" value="1"/>
</dbReference>
<dbReference type="InterPro" id="IPR015422">
    <property type="entry name" value="PyrdxlP-dep_Trfase_small"/>
</dbReference>
<dbReference type="NCBIfam" id="NF002877">
    <property type="entry name" value="PRK03317.1"/>
    <property type="match status" value="1"/>
</dbReference>
<comment type="subunit">
    <text evidence="3 9">Homodimer.</text>
</comment>
<gene>
    <name evidence="9" type="primary">hisC</name>
    <name evidence="11" type="ORF">GCM10023147_46170</name>
</gene>
<dbReference type="RefSeq" id="WP_345000594.1">
    <property type="nucleotide sequence ID" value="NZ_BAABFR010000116.1"/>
</dbReference>
<keyword evidence="7 9" id="KW-0663">Pyridoxal phosphate</keyword>
<evidence type="ECO:0000256" key="3">
    <source>
        <dbReference type="ARBA" id="ARBA00011738"/>
    </source>
</evidence>
<feature type="domain" description="Aminotransferase class I/classII large" evidence="10">
    <location>
        <begin position="32"/>
        <end position="360"/>
    </location>
</feature>
<evidence type="ECO:0000256" key="7">
    <source>
        <dbReference type="ARBA" id="ARBA00022898"/>
    </source>
</evidence>
<dbReference type="PANTHER" id="PTHR42885">
    <property type="entry name" value="HISTIDINOL-PHOSPHATE AMINOTRANSFERASE-RELATED"/>
    <property type="match status" value="1"/>
</dbReference>
<keyword evidence="5 9" id="KW-0028">Amino-acid biosynthesis</keyword>
<protein>
    <recommendedName>
        <fullName evidence="9">Histidinol-phosphate aminotransferase</fullName>
        <ecNumber evidence="9">2.6.1.9</ecNumber>
    </recommendedName>
    <alternativeName>
        <fullName evidence="9">Imidazole acetol-phosphate transaminase</fullName>
    </alternativeName>
</protein>
<keyword evidence="4 9" id="KW-0032">Aminotransferase</keyword>
<evidence type="ECO:0000313" key="11">
    <source>
        <dbReference type="EMBL" id="GAA4404055.1"/>
    </source>
</evidence>
<dbReference type="NCBIfam" id="TIGR01141">
    <property type="entry name" value="hisC"/>
    <property type="match status" value="1"/>
</dbReference>
<evidence type="ECO:0000256" key="6">
    <source>
        <dbReference type="ARBA" id="ARBA00022679"/>
    </source>
</evidence>
<dbReference type="EMBL" id="BAABFR010000116">
    <property type="protein sequence ID" value="GAA4404055.1"/>
    <property type="molecule type" value="Genomic_DNA"/>
</dbReference>
<dbReference type="InterPro" id="IPR005861">
    <property type="entry name" value="HisP_aminotrans"/>
</dbReference>
<comment type="cofactor">
    <cofactor evidence="1 9">
        <name>pyridoxal 5'-phosphate</name>
        <dbReference type="ChEBI" id="CHEBI:597326"/>
    </cofactor>
</comment>
<dbReference type="InterPro" id="IPR015421">
    <property type="entry name" value="PyrdxlP-dep_Trfase_major"/>
</dbReference>
<sequence length="364" mass="38910">MSEHLTATAPLPLRPELIGKEPYGAPQLDVAVRLNTNENPHSPSAALADDIVAAVRDVVTDLNRYPDREATALRSSLADYLTATTGVAHTHADVWAANGSNEVLQQILHAFAGAGRTVLGFEPTYSMHHTIAESTGATYIAAPRDADYRIDAAAVVAAIERHRPDVTFVCTPNNPTGTSTPLETIEAIYDATEGIVVVDEAYIEFSTQPSAVHLLHGRRRLLVSRTMSKAFGFAGARVGYLAAAPEVVDALRLVRLPYHLSSLTQAIALAALRHRDELLATVDAVVGQRDRIARELSALGLTVAPTDANFVLFSAPDGDATGLWRRLVDAGVLIRDVGFADRLRVTAGTEAETTAFLAALRGLL</sequence>
<keyword evidence="8 9" id="KW-0368">Histidine biosynthesis</keyword>
<comment type="pathway">
    <text evidence="9">Amino-acid biosynthesis; L-histidine biosynthesis; L-histidine from 5-phospho-alpha-D-ribose 1-diphosphate: step 7/9.</text>
</comment>
<name>A0ABP8KCQ5_9ACTN</name>
<dbReference type="PANTHER" id="PTHR42885:SF2">
    <property type="entry name" value="HISTIDINOL-PHOSPHATE AMINOTRANSFERASE"/>
    <property type="match status" value="1"/>
</dbReference>
<evidence type="ECO:0000256" key="5">
    <source>
        <dbReference type="ARBA" id="ARBA00022605"/>
    </source>
</evidence>
<dbReference type="Gene3D" id="3.90.1150.10">
    <property type="entry name" value="Aspartate Aminotransferase, domain 1"/>
    <property type="match status" value="1"/>
</dbReference>